<reference evidence="2 3" key="1">
    <citation type="submission" date="2017-03" db="EMBL/GenBank/DDBJ databases">
        <title>Genomes of endolithic fungi from Antarctica.</title>
        <authorList>
            <person name="Coleine C."/>
            <person name="Masonjones S."/>
            <person name="Stajich J.E."/>
        </authorList>
    </citation>
    <scope>NUCLEOTIDE SEQUENCE [LARGE SCALE GENOMIC DNA]</scope>
    <source>
        <strain evidence="2 3">CCFEE 5184</strain>
    </source>
</reference>
<evidence type="ECO:0000313" key="3">
    <source>
        <dbReference type="Proteomes" id="UP000309340"/>
    </source>
</evidence>
<evidence type="ECO:0000256" key="1">
    <source>
        <dbReference type="SAM" id="SignalP"/>
    </source>
</evidence>
<dbReference type="Proteomes" id="UP000309340">
    <property type="component" value="Unassembled WGS sequence"/>
</dbReference>
<dbReference type="EMBL" id="NAJQ01000066">
    <property type="protein sequence ID" value="TKA80641.1"/>
    <property type="molecule type" value="Genomic_DNA"/>
</dbReference>
<organism evidence="2 3">
    <name type="scientific">Friedmanniomyces simplex</name>
    <dbReference type="NCBI Taxonomy" id="329884"/>
    <lineage>
        <taxon>Eukaryota</taxon>
        <taxon>Fungi</taxon>
        <taxon>Dikarya</taxon>
        <taxon>Ascomycota</taxon>
        <taxon>Pezizomycotina</taxon>
        <taxon>Dothideomycetes</taxon>
        <taxon>Dothideomycetidae</taxon>
        <taxon>Mycosphaerellales</taxon>
        <taxon>Teratosphaeriaceae</taxon>
        <taxon>Friedmanniomyces</taxon>
    </lineage>
</organism>
<keyword evidence="3" id="KW-1185">Reference proteome</keyword>
<feature type="chain" id="PRO_5020512346" evidence="1">
    <location>
        <begin position="22"/>
        <end position="154"/>
    </location>
</feature>
<gene>
    <name evidence="2" type="ORF">B0A55_01852</name>
</gene>
<dbReference type="STRING" id="329884.A0A4U0XVF5"/>
<proteinExistence type="predicted"/>
<feature type="non-terminal residue" evidence="2">
    <location>
        <position position="154"/>
    </location>
</feature>
<keyword evidence="1" id="KW-0732">Signal</keyword>
<evidence type="ECO:0000313" key="2">
    <source>
        <dbReference type="EMBL" id="TKA80641.1"/>
    </source>
</evidence>
<dbReference type="PANTHER" id="PTHR31987:SF12">
    <property type="entry name" value="PUTATIVE (AFU_ORTHOLOGUE AFUA_3G10910)-RELATED"/>
    <property type="match status" value="1"/>
</dbReference>
<comment type="caution">
    <text evidence="2">The sequence shown here is derived from an EMBL/GenBank/DDBJ whole genome shotgun (WGS) entry which is preliminary data.</text>
</comment>
<dbReference type="InterPro" id="IPR052743">
    <property type="entry name" value="Glutaminase_GtaA"/>
</dbReference>
<sequence>MRSASALTAVAASLLISSTSASTLTPPVLPLIVRNPYLSTWLANAREEPWTAWPMFYTGQSVGLAVLASVPSTSTVYPLLGRPQDSLNGSASQYNISFPKYLGAQYDASTTNLSYSIPSPSGSSSENAELILSFLSPITPTSTMRQSIPAGYLT</sequence>
<dbReference type="PANTHER" id="PTHR31987">
    <property type="entry name" value="GLUTAMINASE A-RELATED"/>
    <property type="match status" value="1"/>
</dbReference>
<accession>A0A4U0XVF5</accession>
<feature type="signal peptide" evidence="1">
    <location>
        <begin position="1"/>
        <end position="21"/>
    </location>
</feature>
<name>A0A4U0XVF5_9PEZI</name>
<dbReference type="OrthoDB" id="431715at2759"/>
<protein>
    <submittedName>
        <fullName evidence="2">Uncharacterized protein</fullName>
    </submittedName>
</protein>
<dbReference type="AlphaFoldDB" id="A0A4U0XVF5"/>